<keyword evidence="3" id="KW-1185">Reference proteome</keyword>
<gene>
    <name evidence="2" type="ORF">THAOC_34766</name>
</gene>
<sequence>MSMSHALDKLGGFGWRVLGVTHVHDPARLSTLEPLLSDSCSYKISKLNRTILALVLKTVPYNTAHPSHPSPIAPIQNIHLIPTALALDWAGMWRAWSAKQGDLDNSALRTISQNGNTTSQPDARLHTRLGSERRCFAYQSRNARTNSERPGIPVPSAGMQQCFDSAAICRSGPRPPPRHRSWTSHAVVSGGQDSALIC</sequence>
<protein>
    <submittedName>
        <fullName evidence="2">Uncharacterized protein</fullName>
    </submittedName>
</protein>
<name>K0R4H0_THAOC</name>
<dbReference type="AlphaFoldDB" id="K0R4H0"/>
<comment type="caution">
    <text evidence="2">The sequence shown here is derived from an EMBL/GenBank/DDBJ whole genome shotgun (WGS) entry which is preliminary data.</text>
</comment>
<evidence type="ECO:0000313" key="2">
    <source>
        <dbReference type="EMBL" id="EJK46559.1"/>
    </source>
</evidence>
<proteinExistence type="predicted"/>
<evidence type="ECO:0000313" key="3">
    <source>
        <dbReference type="Proteomes" id="UP000266841"/>
    </source>
</evidence>
<dbReference type="EMBL" id="AGNL01047678">
    <property type="protein sequence ID" value="EJK46559.1"/>
    <property type="molecule type" value="Genomic_DNA"/>
</dbReference>
<reference evidence="2 3" key="1">
    <citation type="journal article" date="2012" name="Genome Biol.">
        <title>Genome and low-iron response of an oceanic diatom adapted to chronic iron limitation.</title>
        <authorList>
            <person name="Lommer M."/>
            <person name="Specht M."/>
            <person name="Roy A.S."/>
            <person name="Kraemer L."/>
            <person name="Andreson R."/>
            <person name="Gutowska M.A."/>
            <person name="Wolf J."/>
            <person name="Bergner S.V."/>
            <person name="Schilhabel M.B."/>
            <person name="Klostermeier U.C."/>
            <person name="Beiko R.G."/>
            <person name="Rosenstiel P."/>
            <person name="Hippler M."/>
            <person name="Laroche J."/>
        </authorList>
    </citation>
    <scope>NUCLEOTIDE SEQUENCE [LARGE SCALE GENOMIC DNA]</scope>
    <source>
        <strain evidence="2 3">CCMP1005</strain>
    </source>
</reference>
<feature type="region of interest" description="Disordered" evidence="1">
    <location>
        <begin position="172"/>
        <end position="193"/>
    </location>
</feature>
<evidence type="ECO:0000256" key="1">
    <source>
        <dbReference type="SAM" id="MobiDB-lite"/>
    </source>
</evidence>
<dbReference type="Proteomes" id="UP000266841">
    <property type="component" value="Unassembled WGS sequence"/>
</dbReference>
<organism evidence="2 3">
    <name type="scientific">Thalassiosira oceanica</name>
    <name type="common">Marine diatom</name>
    <dbReference type="NCBI Taxonomy" id="159749"/>
    <lineage>
        <taxon>Eukaryota</taxon>
        <taxon>Sar</taxon>
        <taxon>Stramenopiles</taxon>
        <taxon>Ochrophyta</taxon>
        <taxon>Bacillariophyta</taxon>
        <taxon>Coscinodiscophyceae</taxon>
        <taxon>Thalassiosirophycidae</taxon>
        <taxon>Thalassiosirales</taxon>
        <taxon>Thalassiosiraceae</taxon>
        <taxon>Thalassiosira</taxon>
    </lineage>
</organism>
<accession>K0R4H0</accession>